<organism evidence="2 3">
    <name type="scientific">Pseudocercospora fijiensis (strain CIRAD86)</name>
    <name type="common">Black leaf streak disease fungus</name>
    <name type="synonym">Mycosphaerella fijiensis</name>
    <dbReference type="NCBI Taxonomy" id="383855"/>
    <lineage>
        <taxon>Eukaryota</taxon>
        <taxon>Fungi</taxon>
        <taxon>Dikarya</taxon>
        <taxon>Ascomycota</taxon>
        <taxon>Pezizomycotina</taxon>
        <taxon>Dothideomycetes</taxon>
        <taxon>Dothideomycetidae</taxon>
        <taxon>Mycosphaerellales</taxon>
        <taxon>Mycosphaerellaceae</taxon>
        <taxon>Pseudocercospora</taxon>
    </lineage>
</organism>
<proteinExistence type="predicted"/>
<feature type="compositionally biased region" description="Low complexity" evidence="1">
    <location>
        <begin position="1"/>
        <end position="14"/>
    </location>
</feature>
<protein>
    <submittedName>
        <fullName evidence="2">Uncharacterized protein</fullName>
    </submittedName>
</protein>
<dbReference type="HOGENOM" id="CLU_475765_0_0_1"/>
<feature type="region of interest" description="Disordered" evidence="1">
    <location>
        <begin position="177"/>
        <end position="208"/>
    </location>
</feature>
<gene>
    <name evidence="2" type="ORF">MYCFIDRAFT_180080</name>
</gene>
<evidence type="ECO:0000256" key="1">
    <source>
        <dbReference type="SAM" id="MobiDB-lite"/>
    </source>
</evidence>
<dbReference type="AlphaFoldDB" id="M3AJ46"/>
<accession>M3AJ46</accession>
<keyword evidence="3" id="KW-1185">Reference proteome</keyword>
<dbReference type="RefSeq" id="XP_007932250.1">
    <property type="nucleotide sequence ID" value="XM_007934059.1"/>
</dbReference>
<dbReference type="KEGG" id="pfj:MYCFIDRAFT_180080"/>
<evidence type="ECO:0000313" key="3">
    <source>
        <dbReference type="Proteomes" id="UP000016932"/>
    </source>
</evidence>
<dbReference type="EMBL" id="KB446567">
    <property type="protein sequence ID" value="EME77203.1"/>
    <property type="molecule type" value="Genomic_DNA"/>
</dbReference>
<dbReference type="GeneID" id="19334296"/>
<evidence type="ECO:0000313" key="2">
    <source>
        <dbReference type="EMBL" id="EME77203.1"/>
    </source>
</evidence>
<name>M3AJ46_PSEFD</name>
<sequence length="573" mass="64563">MQFSEYSSSSQLQSHNEFHRPSRSHISAQKRRPLRLDVNRGISVCDCRNASGAPYEMMSAGVRRWNRRRMQTGVRQQNFLCIRCDPKGFVRKPNKLVTHIYTFLDAVRAVLDHPNSWMAVHVNVMELEEHERKRARGSLDQRARKSYSKVEMKIRSLRACNTNNQTATVLDWNLLQSSPPSVSCSEISSASDPRSDMLPPSRGSTRDFGRGVAEPVASLLSSSIAPSAVPVYAVPRFHQPATHEATCYRLGEAPADTPGEASHSIPPFIINQAPFPFLLFQDAISQRPLGRHETPAERRRRFNSIPPFIPNFSQCRLRVYAHLLRAFIRLINVGKIGTPLSASRLISVTQPYRKPFRHITPLTTGMLESSNELTHQLGDVTSSPNIVPSRFFISVNKINVTPSTIMPSTCALSCADSAAQGLAVASRRSHDLALRYSRPPKGSHRRLPNVRRYRDRSATPKHLLEINQGANRRQVRKDLTKLSGFAFRVEELRDGSRAEALIMDIDKRQMREAMRASLCYAHRSWSILSLETGAVLQSIKLFHGALVGLVWISISWKKVPLPVLSLEFSPRMI</sequence>
<reference evidence="2 3" key="1">
    <citation type="journal article" date="2012" name="PLoS Pathog.">
        <title>Diverse lifestyles and strategies of plant pathogenesis encoded in the genomes of eighteen Dothideomycetes fungi.</title>
        <authorList>
            <person name="Ohm R.A."/>
            <person name="Feau N."/>
            <person name="Henrissat B."/>
            <person name="Schoch C.L."/>
            <person name="Horwitz B.A."/>
            <person name="Barry K.W."/>
            <person name="Condon B.J."/>
            <person name="Copeland A.C."/>
            <person name="Dhillon B."/>
            <person name="Glaser F."/>
            <person name="Hesse C.N."/>
            <person name="Kosti I."/>
            <person name="LaButti K."/>
            <person name="Lindquist E.A."/>
            <person name="Lucas S."/>
            <person name="Salamov A.A."/>
            <person name="Bradshaw R.E."/>
            <person name="Ciuffetti L."/>
            <person name="Hamelin R.C."/>
            <person name="Kema G.H.J."/>
            <person name="Lawrence C."/>
            <person name="Scott J.A."/>
            <person name="Spatafora J.W."/>
            <person name="Turgeon B.G."/>
            <person name="de Wit P.J.G.M."/>
            <person name="Zhong S."/>
            <person name="Goodwin S.B."/>
            <person name="Grigoriev I.V."/>
        </authorList>
    </citation>
    <scope>NUCLEOTIDE SEQUENCE [LARGE SCALE GENOMIC DNA]</scope>
    <source>
        <strain evidence="2 3">CIRAD86</strain>
    </source>
</reference>
<dbReference type="VEuPathDB" id="FungiDB:MYCFIDRAFT_180080"/>
<feature type="compositionally biased region" description="Low complexity" evidence="1">
    <location>
        <begin position="177"/>
        <end position="191"/>
    </location>
</feature>
<feature type="region of interest" description="Disordered" evidence="1">
    <location>
        <begin position="1"/>
        <end position="31"/>
    </location>
</feature>
<dbReference type="Proteomes" id="UP000016932">
    <property type="component" value="Unassembled WGS sequence"/>
</dbReference>